<dbReference type="Pfam" id="PF03759">
    <property type="entry name" value="PRONE"/>
    <property type="match status" value="1"/>
</dbReference>
<dbReference type="STRING" id="57577.A0A2K3MCS0"/>
<dbReference type="PROSITE" id="PS51334">
    <property type="entry name" value="PRONE"/>
    <property type="match status" value="1"/>
</dbReference>
<dbReference type="EMBL" id="ASHM01057034">
    <property type="protein sequence ID" value="PNX88559.1"/>
    <property type="molecule type" value="Genomic_DNA"/>
</dbReference>
<reference evidence="5 6" key="1">
    <citation type="journal article" date="2014" name="Am. J. Bot.">
        <title>Genome assembly and annotation for red clover (Trifolium pratense; Fabaceae).</title>
        <authorList>
            <person name="Istvanek J."/>
            <person name="Jaros M."/>
            <person name="Krenek A."/>
            <person name="Repkova J."/>
        </authorList>
    </citation>
    <scope>NUCLEOTIDE SEQUENCE [LARGE SCALE GENOMIC DNA]</scope>
    <source>
        <strain evidence="6">cv. Tatra</strain>
        <tissue evidence="5">Young leaves</tissue>
    </source>
</reference>
<proteinExistence type="predicted"/>
<reference evidence="5 6" key="2">
    <citation type="journal article" date="2017" name="Front. Plant Sci.">
        <title>Gene Classification and Mining of Molecular Markers Useful in Red Clover (Trifolium pratense) Breeding.</title>
        <authorList>
            <person name="Istvanek J."/>
            <person name="Dluhosova J."/>
            <person name="Dluhos P."/>
            <person name="Patkova L."/>
            <person name="Nedelnik J."/>
            <person name="Repkova J."/>
        </authorList>
    </citation>
    <scope>NUCLEOTIDE SEQUENCE [LARGE SCALE GENOMIC DNA]</scope>
    <source>
        <strain evidence="6">cv. Tatra</strain>
        <tissue evidence="5">Young leaves</tissue>
    </source>
</reference>
<protein>
    <submittedName>
        <fullName evidence="5">Rop guanine nucleotide exchange factor 1-like protein</fullName>
    </submittedName>
</protein>
<dbReference type="InterPro" id="IPR038937">
    <property type="entry name" value="RopGEF"/>
</dbReference>
<feature type="domain" description="PRONE" evidence="4">
    <location>
        <begin position="132"/>
        <end position="189"/>
    </location>
</feature>
<keyword evidence="1 2" id="KW-0344">Guanine-nucleotide releasing factor</keyword>
<dbReference type="InterPro" id="IPR005512">
    <property type="entry name" value="PRONE_dom"/>
</dbReference>
<feature type="region of interest" description="Disordered" evidence="3">
    <location>
        <begin position="74"/>
        <end position="95"/>
    </location>
</feature>
<evidence type="ECO:0000259" key="4">
    <source>
        <dbReference type="PROSITE" id="PS51334"/>
    </source>
</evidence>
<name>A0A2K3MCS0_TRIPR</name>
<dbReference type="ExpressionAtlas" id="A0A2K3MCS0">
    <property type="expression patterns" value="baseline"/>
</dbReference>
<accession>A0A2K3MCS0</accession>
<evidence type="ECO:0000256" key="1">
    <source>
        <dbReference type="ARBA" id="ARBA00022658"/>
    </source>
</evidence>
<dbReference type="Gene3D" id="1.20.58.2010">
    <property type="entry name" value="PRONE domain, subdomain 1"/>
    <property type="match status" value="1"/>
</dbReference>
<dbReference type="AlphaFoldDB" id="A0A2K3MCS0"/>
<sequence>MVINTNTNTNTNTPVIYVPSCSTMEDLSLSLAEKNQVVEENVGCDNGVAKRGIFSDLIEEKGCCESSSSSEFLSSENIGNEEQHSHSSTEEGSSSPLSLVWNVQKISASDCSSPSPHGSEDVKKKHLVEKEFVKQVSALTEIEMMKERFAKLLLGEDMSGCGNGDELGLTHGHRDEPCVRVSGLIAVVV</sequence>
<dbReference type="PANTHER" id="PTHR33101">
    <property type="entry name" value="ROP GUANINE NUCLEOTIDE EXCHANGE FACTOR 1"/>
    <property type="match status" value="1"/>
</dbReference>
<gene>
    <name evidence="5" type="ORF">L195_g044665</name>
</gene>
<evidence type="ECO:0000256" key="2">
    <source>
        <dbReference type="PROSITE-ProRule" id="PRU00663"/>
    </source>
</evidence>
<organism evidence="5 6">
    <name type="scientific">Trifolium pratense</name>
    <name type="common">Red clover</name>
    <dbReference type="NCBI Taxonomy" id="57577"/>
    <lineage>
        <taxon>Eukaryota</taxon>
        <taxon>Viridiplantae</taxon>
        <taxon>Streptophyta</taxon>
        <taxon>Embryophyta</taxon>
        <taxon>Tracheophyta</taxon>
        <taxon>Spermatophyta</taxon>
        <taxon>Magnoliopsida</taxon>
        <taxon>eudicotyledons</taxon>
        <taxon>Gunneridae</taxon>
        <taxon>Pentapetalae</taxon>
        <taxon>rosids</taxon>
        <taxon>fabids</taxon>
        <taxon>Fabales</taxon>
        <taxon>Fabaceae</taxon>
        <taxon>Papilionoideae</taxon>
        <taxon>50 kb inversion clade</taxon>
        <taxon>NPAAA clade</taxon>
        <taxon>Hologalegina</taxon>
        <taxon>IRL clade</taxon>
        <taxon>Trifolieae</taxon>
        <taxon>Trifolium</taxon>
    </lineage>
</organism>
<evidence type="ECO:0000256" key="3">
    <source>
        <dbReference type="SAM" id="MobiDB-lite"/>
    </source>
</evidence>
<dbReference type="PANTHER" id="PTHR33101:SF14">
    <property type="entry name" value="ROP GUANINE NUCLEOTIDE EXCHANGE FACTOR 7"/>
    <property type="match status" value="1"/>
</dbReference>
<dbReference type="GO" id="GO:0005085">
    <property type="term" value="F:guanyl-nucleotide exchange factor activity"/>
    <property type="evidence" value="ECO:0007669"/>
    <property type="project" value="UniProtKB-UniRule"/>
</dbReference>
<evidence type="ECO:0000313" key="5">
    <source>
        <dbReference type="EMBL" id="PNX88559.1"/>
    </source>
</evidence>
<evidence type="ECO:0000313" key="6">
    <source>
        <dbReference type="Proteomes" id="UP000236291"/>
    </source>
</evidence>
<dbReference type="Proteomes" id="UP000236291">
    <property type="component" value="Unassembled WGS sequence"/>
</dbReference>
<comment type="caution">
    <text evidence="5">The sequence shown here is derived from an EMBL/GenBank/DDBJ whole genome shotgun (WGS) entry which is preliminary data.</text>
</comment>